<evidence type="ECO:0000313" key="3">
    <source>
        <dbReference type="Proteomes" id="UP000077248"/>
    </source>
</evidence>
<dbReference type="RefSeq" id="XP_018380333.1">
    <property type="nucleotide sequence ID" value="XM_018531947.1"/>
</dbReference>
<dbReference type="AlphaFoldDB" id="A0A177D733"/>
<dbReference type="KEGG" id="aalt:CC77DRAFT_503505"/>
<dbReference type="GeneID" id="29117541"/>
<keyword evidence="1" id="KW-0175">Coiled coil</keyword>
<dbReference type="Proteomes" id="UP000077248">
    <property type="component" value="Unassembled WGS sequence"/>
</dbReference>
<proteinExistence type="predicted"/>
<evidence type="ECO:0000313" key="2">
    <source>
        <dbReference type="EMBL" id="OAG14912.1"/>
    </source>
</evidence>
<name>A0A177D733_ALTAL</name>
<organism evidence="2 3">
    <name type="scientific">Alternaria alternata</name>
    <name type="common">Alternaria rot fungus</name>
    <name type="synonym">Torula alternata</name>
    <dbReference type="NCBI Taxonomy" id="5599"/>
    <lineage>
        <taxon>Eukaryota</taxon>
        <taxon>Fungi</taxon>
        <taxon>Dikarya</taxon>
        <taxon>Ascomycota</taxon>
        <taxon>Pezizomycotina</taxon>
        <taxon>Dothideomycetes</taxon>
        <taxon>Pleosporomycetidae</taxon>
        <taxon>Pleosporales</taxon>
        <taxon>Pleosporineae</taxon>
        <taxon>Pleosporaceae</taxon>
        <taxon>Alternaria</taxon>
        <taxon>Alternaria sect. Alternaria</taxon>
        <taxon>Alternaria alternata complex</taxon>
    </lineage>
</organism>
<evidence type="ECO:0000256" key="1">
    <source>
        <dbReference type="SAM" id="Coils"/>
    </source>
</evidence>
<protein>
    <submittedName>
        <fullName evidence="2">Uncharacterized protein</fullName>
    </submittedName>
</protein>
<feature type="coiled-coil region" evidence="1">
    <location>
        <begin position="116"/>
        <end position="143"/>
    </location>
</feature>
<reference evidence="2 3" key="1">
    <citation type="submission" date="2016-05" db="EMBL/GenBank/DDBJ databases">
        <title>Comparative analysis of secretome profiles of manganese(II)-oxidizing ascomycete fungi.</title>
        <authorList>
            <consortium name="DOE Joint Genome Institute"/>
            <person name="Zeiner C.A."/>
            <person name="Purvine S.O."/>
            <person name="Zink E.M."/>
            <person name="Wu S."/>
            <person name="Pasa-Tolic L."/>
            <person name="Chaput D.L."/>
            <person name="Haridas S."/>
            <person name="Grigoriev I.V."/>
            <person name="Santelli C.M."/>
            <person name="Hansel C.M."/>
        </authorList>
    </citation>
    <scope>NUCLEOTIDE SEQUENCE [LARGE SCALE GENOMIC DNA]</scope>
    <source>
        <strain evidence="2 3">SRC1lrK2f</strain>
    </source>
</reference>
<dbReference type="EMBL" id="KV441497">
    <property type="protein sequence ID" value="OAG14912.1"/>
    <property type="molecule type" value="Genomic_DNA"/>
</dbReference>
<keyword evidence="3" id="KW-1185">Reference proteome</keyword>
<dbReference type="VEuPathDB" id="FungiDB:CC77DRAFT_503505"/>
<gene>
    <name evidence="2" type="ORF">CC77DRAFT_503505</name>
</gene>
<accession>A0A177D733</accession>
<sequence length="492" mass="54254">MAEPLKVAVPSKLKLSELGSRIKRLMILVAEYEQAIARLGDTIEDECMSYIKARCQYYQTKLRADEKRYMTTAGRPHIERVPEDSHVPVVSIPELSQVMSTEAEALGDVTTIGLSLVQLTTNRAALEQELQNIRQAKERMQTEPIKSIDAVEDDNEIQDLNNIIEEYGNKIQEHESWIISLRSKALAAIKAANRAAKSDIEMPGIGRWSPIPAPGTMTTTPLSAPTIATTAPTAADTTSITVTTAQVEVADIPSEVTTAAKDLQASTTSDVVATVPRSTTATIKVDKTLSSITLCAPKKQYANVESVEQTEFAIGDIGWFPILRPSLSESSSDIHTEFGYICAKSYPLIVEEMLEDCMLGLIISTSNGNGLRLKCASVKSRSALLLTESSQKPSFSGWGEELHPRTWLRVKGSSEYSPPAGAYVDMLNVIMIPYDTRFQKKGSLMSEDFLVLQQMRLSAVLSTSGAGKRGFAPRFWTWFGEWYGKWWMAARE</sequence>